<sequence length="604" mass="64906">MASAMLPASPGDEAAPDRSAEAAEPHRSPVALALSADGTRLLTANQTANSVSLVDPKAGMVLDEIPTGEKPCAVALSADGRRGAVAHWFGYDLAILAVGDEGLQVVSRVAVGPEPRGVAMTPDGSTAYVTVGVANEVVRVDLDRAEITGRVAVGREPRGLALSPDGDRLLVGNNRSAEMTIVRTADLTVERTIPIRGGANFRQVAIDPTGEFGYVANMENRGLATTDRNIDLGWVLGQRLTRVPLASAEDDYATQSLDPQGQAVGDVHGLALSPDGRFIAIAAGGTHEVLLLRTDRGRLPWRTGGARDLIHFSLLGGDGRFRRVPVGGRPTELAFSPDGTTLYAANYFENAVQVIDAEAGTLVGAIDLGGPQELSLARRGEMLFHDATRSFNQWYSCNTCHSEGHLNGEQWDTMNDGWHHFSNISSIESKKDVPTLRGVTRTGPWTWHGWQSSLEDAMVESFTKSMQGKPPTNEEVQAVIAFLETLERPRNPFVGPDGSISEAAERGRVVFSSPKAACDTCHSGPEFTDGEIHLVGLEDRRDVYKGYNPPTLVGVYDHDPYLHDGRARTLRDVLTGDHAPDLVTGLGELTEQELSDLIEYLKTL</sequence>
<dbReference type="SUPFAM" id="SSF50974">
    <property type="entry name" value="Nitrous oxide reductase, N-terminal domain"/>
    <property type="match status" value="2"/>
</dbReference>
<keyword evidence="1 4" id="KW-0349">Heme</keyword>
<evidence type="ECO:0000256" key="5">
    <source>
        <dbReference type="SAM" id="MobiDB-lite"/>
    </source>
</evidence>
<dbReference type="PANTHER" id="PTHR47197">
    <property type="entry name" value="PROTEIN NIRF"/>
    <property type="match status" value="1"/>
</dbReference>
<feature type="region of interest" description="Disordered" evidence="5">
    <location>
        <begin position="1"/>
        <end position="27"/>
    </location>
</feature>
<dbReference type="GO" id="GO:0016491">
    <property type="term" value="F:oxidoreductase activity"/>
    <property type="evidence" value="ECO:0007669"/>
    <property type="project" value="InterPro"/>
</dbReference>
<dbReference type="GO" id="GO:0009055">
    <property type="term" value="F:electron transfer activity"/>
    <property type="evidence" value="ECO:0007669"/>
    <property type="project" value="InterPro"/>
</dbReference>
<dbReference type="InterPro" id="IPR004852">
    <property type="entry name" value="Di-haem_cyt_c_peroxidsae"/>
</dbReference>
<dbReference type="Gene3D" id="2.130.10.10">
    <property type="entry name" value="YVTN repeat-like/Quinoprotein amine dehydrogenase"/>
    <property type="match status" value="2"/>
</dbReference>
<evidence type="ECO:0000256" key="4">
    <source>
        <dbReference type="PROSITE-ProRule" id="PRU00433"/>
    </source>
</evidence>
<dbReference type="InterPro" id="IPR036909">
    <property type="entry name" value="Cyt_c-like_dom_sf"/>
</dbReference>
<reference evidence="7 8" key="1">
    <citation type="submission" date="2018-12" db="EMBL/GenBank/DDBJ databases">
        <authorList>
            <person name="Toschakov S.V."/>
        </authorList>
    </citation>
    <scope>NUCLEOTIDE SEQUENCE [LARGE SCALE GENOMIC DNA]</scope>
    <source>
        <strain evidence="7 8">GM2012</strain>
    </source>
</reference>
<accession>A0A432MKG5</accession>
<dbReference type="AlphaFoldDB" id="A0A432MKG5"/>
<dbReference type="Gene3D" id="1.10.760.10">
    <property type="entry name" value="Cytochrome c-like domain"/>
    <property type="match status" value="2"/>
</dbReference>
<organism evidence="7 8">
    <name type="scientific">Tautonia sociabilis</name>
    <dbReference type="NCBI Taxonomy" id="2080755"/>
    <lineage>
        <taxon>Bacteria</taxon>
        <taxon>Pseudomonadati</taxon>
        <taxon>Planctomycetota</taxon>
        <taxon>Planctomycetia</taxon>
        <taxon>Isosphaerales</taxon>
        <taxon>Isosphaeraceae</taxon>
        <taxon>Tautonia</taxon>
    </lineage>
</organism>
<dbReference type="PROSITE" id="PS51007">
    <property type="entry name" value="CYTC"/>
    <property type="match status" value="2"/>
</dbReference>
<dbReference type="GO" id="GO:0046872">
    <property type="term" value="F:metal ion binding"/>
    <property type="evidence" value="ECO:0007669"/>
    <property type="project" value="UniProtKB-KW"/>
</dbReference>
<gene>
    <name evidence="7" type="ORF">TsocGM_10195</name>
</gene>
<evidence type="ECO:0000259" key="6">
    <source>
        <dbReference type="PROSITE" id="PS51007"/>
    </source>
</evidence>
<dbReference type="InterPro" id="IPR015943">
    <property type="entry name" value="WD40/YVTN_repeat-like_dom_sf"/>
</dbReference>
<feature type="domain" description="Cytochrome c" evidence="6">
    <location>
        <begin position="502"/>
        <end position="604"/>
    </location>
</feature>
<evidence type="ECO:0000256" key="2">
    <source>
        <dbReference type="ARBA" id="ARBA00022723"/>
    </source>
</evidence>
<dbReference type="PANTHER" id="PTHR47197:SF3">
    <property type="entry name" value="DIHYDRO-HEME D1 DEHYDROGENASE"/>
    <property type="match status" value="1"/>
</dbReference>
<dbReference type="OrthoDB" id="9772811at2"/>
<dbReference type="NCBIfam" id="TIGR02276">
    <property type="entry name" value="beta_rpt_yvtn"/>
    <property type="match status" value="1"/>
</dbReference>
<dbReference type="GO" id="GO:0020037">
    <property type="term" value="F:heme binding"/>
    <property type="evidence" value="ECO:0007669"/>
    <property type="project" value="InterPro"/>
</dbReference>
<dbReference type="InterPro" id="IPR011964">
    <property type="entry name" value="YVTN_b-propeller_repeat"/>
</dbReference>
<dbReference type="InterPro" id="IPR051200">
    <property type="entry name" value="Host-pathogen_enzymatic-act"/>
</dbReference>
<evidence type="ECO:0000256" key="1">
    <source>
        <dbReference type="ARBA" id="ARBA00022617"/>
    </source>
</evidence>
<name>A0A432MKG5_9BACT</name>
<evidence type="ECO:0000313" key="8">
    <source>
        <dbReference type="Proteomes" id="UP000280296"/>
    </source>
</evidence>
<dbReference type="Proteomes" id="UP000280296">
    <property type="component" value="Unassembled WGS sequence"/>
</dbReference>
<dbReference type="SUPFAM" id="SSF46626">
    <property type="entry name" value="Cytochrome c"/>
    <property type="match status" value="2"/>
</dbReference>
<feature type="domain" description="Cytochrome c" evidence="6">
    <location>
        <begin position="375"/>
        <end position="487"/>
    </location>
</feature>
<protein>
    <recommendedName>
        <fullName evidence="6">Cytochrome c domain-containing protein</fullName>
    </recommendedName>
</protein>
<comment type="caution">
    <text evidence="7">The sequence shown here is derived from an EMBL/GenBank/DDBJ whole genome shotgun (WGS) entry which is preliminary data.</text>
</comment>
<dbReference type="EMBL" id="RYZH01000016">
    <property type="protein sequence ID" value="RUL87914.1"/>
    <property type="molecule type" value="Genomic_DNA"/>
</dbReference>
<keyword evidence="8" id="KW-1185">Reference proteome</keyword>
<evidence type="ECO:0000256" key="3">
    <source>
        <dbReference type="ARBA" id="ARBA00023004"/>
    </source>
</evidence>
<dbReference type="InterPro" id="IPR009056">
    <property type="entry name" value="Cyt_c-like_dom"/>
</dbReference>
<proteinExistence type="predicted"/>
<evidence type="ECO:0000313" key="7">
    <source>
        <dbReference type="EMBL" id="RUL87914.1"/>
    </source>
</evidence>
<dbReference type="Pfam" id="PF03150">
    <property type="entry name" value="CCP_MauG"/>
    <property type="match status" value="1"/>
</dbReference>
<keyword evidence="3 4" id="KW-0408">Iron</keyword>
<feature type="compositionally biased region" description="Basic and acidic residues" evidence="5">
    <location>
        <begin position="15"/>
        <end position="27"/>
    </location>
</feature>
<keyword evidence="2 4" id="KW-0479">Metal-binding</keyword>
<reference evidence="7 8" key="2">
    <citation type="submission" date="2019-01" db="EMBL/GenBank/DDBJ databases">
        <title>Tautonia sociabilis, a novel thermotolerant planctomycete of Isosphaeraceae family, isolated from a 4000 m deep subterranean habitat.</title>
        <authorList>
            <person name="Kovaleva O.L."/>
            <person name="Elcheninov A.G."/>
            <person name="Van Heerden E."/>
            <person name="Toshchakov S.V."/>
            <person name="Novikov A."/>
            <person name="Bonch-Osmolovskaya E.A."/>
            <person name="Kublanov I.V."/>
        </authorList>
    </citation>
    <scope>NUCLEOTIDE SEQUENCE [LARGE SCALE GENOMIC DNA]</scope>
    <source>
        <strain evidence="7 8">GM2012</strain>
    </source>
</reference>
<dbReference type="InterPro" id="IPR011045">
    <property type="entry name" value="N2O_reductase_N"/>
</dbReference>